<organism evidence="1">
    <name type="scientific">Magnetococcus massalia (strain MO-1)</name>
    <dbReference type="NCBI Taxonomy" id="451514"/>
    <lineage>
        <taxon>Bacteria</taxon>
        <taxon>Pseudomonadati</taxon>
        <taxon>Pseudomonadota</taxon>
        <taxon>Magnetococcia</taxon>
        <taxon>Magnetococcales</taxon>
        <taxon>Magnetococcaceae</taxon>
        <taxon>Magnetococcus</taxon>
    </lineage>
</organism>
<reference evidence="1" key="1">
    <citation type="submission" date="2015-04" db="EMBL/GenBank/DDBJ databases">
        <authorList>
            <person name="Syromyatnikov M.Y."/>
            <person name="Popov V.N."/>
        </authorList>
    </citation>
    <scope>NUCLEOTIDE SEQUENCE</scope>
    <source>
        <strain evidence="1">MO-1</strain>
    </source>
</reference>
<gene>
    <name evidence="1" type="ORF">MAGMO_1307</name>
</gene>
<name>A0A1S7LG30_MAGMO</name>
<protein>
    <submittedName>
        <fullName evidence="1">Uncharacterized protein</fullName>
    </submittedName>
</protein>
<accession>A0A1S7LG30</accession>
<evidence type="ECO:0000313" key="1">
    <source>
        <dbReference type="EMBL" id="CRH05498.1"/>
    </source>
</evidence>
<sequence length="503" mass="54941">MSKNFRARGASIPAPTGGWNARDDIASMDKDEALVLDNLFPGNSYVSLRSGYQPHSSELGSSVESLMPWHSSRQGRLFAAAGGHIYDVTAAGTVGDAMVSGFTSDQWQFVNYKDRLFICNGVDAPQTWDGSSWQPSNWSGSGLTPGSLTTVTLFKQRLWYVERSSAKVWYGEAGAVSGTLLPFDLSQFAPHGGYLMAMGSWSIDGGDGMDDMAVFIMSEGDVLVYQGINPNQAGDWLLVGTFKMGKPVGRRCLTKLGPELVVITQDGYQPLSKVLGSGRSGQRQALSDRISRAVREAVAAYGGKFGWQICHHPKRSQLIFNLPSSGRGFEQHVMNTSTGAWCRFTGLHGICWAMFDDRLYFGSHDGTIYEADRGTDDNGSDILADLRTSFQYYGGHGNNKRFTMLRPVLSSDAELPLAITFDTDFAETPPNDPISSSYSASTAIWDNALWDEALWGGGMELRAFWQSVNGIGYCASVRLRTATGNQSIRWHAMDLQYETGSGL</sequence>
<proteinExistence type="predicted"/>
<dbReference type="EMBL" id="LO017727">
    <property type="protein sequence ID" value="CRH05498.1"/>
    <property type="molecule type" value="Genomic_DNA"/>
</dbReference>
<dbReference type="AlphaFoldDB" id="A0A1S7LG30"/>